<gene>
    <name evidence="2" type="ORF">HPP92_000099</name>
</gene>
<sequence>MGSCVSNATLALPPCSSKSSPKTSSLSLKQAHPLSHPSSSSSSSGFESSTNSHSSSSSSSSSIAGPQKTSNPILQPKQPFKTTEQATTLPAKRERSSSPPPDRRASGRRRASTTDRTIEATIEFSFAGSTEEGWNDEDSKAHAPFQCFGKVGEGEFHEEGSVCSPRRRKGWMDGGHGQPSNLLAWSVSFYLRCEGFRPSQNMQNVQI</sequence>
<feature type="compositionally biased region" description="Basic and acidic residues" evidence="1">
    <location>
        <begin position="91"/>
        <end position="105"/>
    </location>
</feature>
<organism evidence="2 3">
    <name type="scientific">Vanilla planifolia</name>
    <name type="common">Vanilla</name>
    <dbReference type="NCBI Taxonomy" id="51239"/>
    <lineage>
        <taxon>Eukaryota</taxon>
        <taxon>Viridiplantae</taxon>
        <taxon>Streptophyta</taxon>
        <taxon>Embryophyta</taxon>
        <taxon>Tracheophyta</taxon>
        <taxon>Spermatophyta</taxon>
        <taxon>Magnoliopsida</taxon>
        <taxon>Liliopsida</taxon>
        <taxon>Asparagales</taxon>
        <taxon>Orchidaceae</taxon>
        <taxon>Vanilloideae</taxon>
        <taxon>Vanilleae</taxon>
        <taxon>Vanilla</taxon>
    </lineage>
</organism>
<evidence type="ECO:0000313" key="3">
    <source>
        <dbReference type="Proteomes" id="UP000639772"/>
    </source>
</evidence>
<name>A0A835SAL9_VANPL</name>
<feature type="compositionally biased region" description="Polar residues" evidence="1">
    <location>
        <begin position="63"/>
        <end position="73"/>
    </location>
</feature>
<dbReference type="EMBL" id="JADCNM010000001">
    <property type="protein sequence ID" value="KAG0500027.1"/>
    <property type="molecule type" value="Genomic_DNA"/>
</dbReference>
<evidence type="ECO:0000256" key="1">
    <source>
        <dbReference type="SAM" id="MobiDB-lite"/>
    </source>
</evidence>
<protein>
    <submittedName>
        <fullName evidence="2">Uncharacterized protein</fullName>
    </submittedName>
</protein>
<proteinExistence type="predicted"/>
<dbReference type="AlphaFoldDB" id="A0A835SAL9"/>
<evidence type="ECO:0000313" key="2">
    <source>
        <dbReference type="EMBL" id="KAG0500027.1"/>
    </source>
</evidence>
<reference evidence="2 3" key="1">
    <citation type="journal article" date="2020" name="Nat. Food">
        <title>A phased Vanilla planifolia genome enables genetic improvement of flavour and production.</title>
        <authorList>
            <person name="Hasing T."/>
            <person name="Tang H."/>
            <person name="Brym M."/>
            <person name="Khazi F."/>
            <person name="Huang T."/>
            <person name="Chambers A.H."/>
        </authorList>
    </citation>
    <scope>NUCLEOTIDE SEQUENCE [LARGE SCALE GENOMIC DNA]</scope>
    <source>
        <tissue evidence="2">Leaf</tissue>
    </source>
</reference>
<dbReference type="Proteomes" id="UP000639772">
    <property type="component" value="Chromosome 1"/>
</dbReference>
<feature type="compositionally biased region" description="Low complexity" evidence="1">
    <location>
        <begin position="12"/>
        <end position="62"/>
    </location>
</feature>
<accession>A0A835SAL9</accession>
<feature type="region of interest" description="Disordered" evidence="1">
    <location>
        <begin position="1"/>
        <end position="117"/>
    </location>
</feature>
<comment type="caution">
    <text evidence="2">The sequence shown here is derived from an EMBL/GenBank/DDBJ whole genome shotgun (WGS) entry which is preliminary data.</text>
</comment>